<feature type="non-terminal residue" evidence="2">
    <location>
        <position position="1"/>
    </location>
</feature>
<evidence type="ECO:0000256" key="1">
    <source>
        <dbReference type="SAM" id="MobiDB-lite"/>
    </source>
</evidence>
<gene>
    <name evidence="2" type="ORF">PENTCL1PPCAC_322</name>
</gene>
<feature type="non-terminal residue" evidence="2">
    <location>
        <position position="302"/>
    </location>
</feature>
<evidence type="ECO:0000313" key="2">
    <source>
        <dbReference type="EMBL" id="GMS78147.1"/>
    </source>
</evidence>
<evidence type="ECO:0000313" key="3">
    <source>
        <dbReference type="Proteomes" id="UP001432027"/>
    </source>
</evidence>
<evidence type="ECO:0008006" key="4">
    <source>
        <dbReference type="Google" id="ProtNLM"/>
    </source>
</evidence>
<feature type="compositionally biased region" description="Basic and acidic residues" evidence="1">
    <location>
        <begin position="255"/>
        <end position="266"/>
    </location>
</feature>
<reference evidence="2" key="1">
    <citation type="submission" date="2023-10" db="EMBL/GenBank/DDBJ databases">
        <title>Genome assembly of Pristionchus species.</title>
        <authorList>
            <person name="Yoshida K."/>
            <person name="Sommer R.J."/>
        </authorList>
    </citation>
    <scope>NUCLEOTIDE SEQUENCE</scope>
    <source>
        <strain evidence="2">RS0144</strain>
    </source>
</reference>
<sequence>RHTGPAEGTVKEEPIDDYDVEAERKRLLKHKRTGKVLWQREPSSNDELPVPAPAAPAAGNELASSCAGPSTSAATTDAAAAPAARNMLALSLAVELPPALEADSMTALAARTALKTPTAAAATAAAAGLTPVKEAASTSAASRQEAVPIAAPARKVKLTAEEQAALDKEKAERAAYILAERPKRAAELEAAGPSKGHICVMCVIGGFESYEQLLLHRAEEHTGKTCPEIVCNRTFEHEVALFKCIRRHAEEFEEGRPSKRSIHDDAPVVEPSSPDRPTRKLFEAGLPCPCPISPCVPCGRPP</sequence>
<dbReference type="EMBL" id="BTSX01000001">
    <property type="protein sequence ID" value="GMS78147.1"/>
    <property type="molecule type" value="Genomic_DNA"/>
</dbReference>
<dbReference type="Proteomes" id="UP001432027">
    <property type="component" value="Unassembled WGS sequence"/>
</dbReference>
<accession>A0AAV5S671</accession>
<keyword evidence="3" id="KW-1185">Reference proteome</keyword>
<protein>
    <recommendedName>
        <fullName evidence="4">C2H2-type domain-containing protein</fullName>
    </recommendedName>
</protein>
<organism evidence="2 3">
    <name type="scientific">Pristionchus entomophagus</name>
    <dbReference type="NCBI Taxonomy" id="358040"/>
    <lineage>
        <taxon>Eukaryota</taxon>
        <taxon>Metazoa</taxon>
        <taxon>Ecdysozoa</taxon>
        <taxon>Nematoda</taxon>
        <taxon>Chromadorea</taxon>
        <taxon>Rhabditida</taxon>
        <taxon>Rhabditina</taxon>
        <taxon>Diplogasteromorpha</taxon>
        <taxon>Diplogasteroidea</taxon>
        <taxon>Neodiplogasteridae</taxon>
        <taxon>Pristionchus</taxon>
    </lineage>
</organism>
<feature type="region of interest" description="Disordered" evidence="1">
    <location>
        <begin position="36"/>
        <end position="73"/>
    </location>
</feature>
<dbReference type="AlphaFoldDB" id="A0AAV5S671"/>
<name>A0AAV5S671_9BILA</name>
<proteinExistence type="predicted"/>
<feature type="region of interest" description="Disordered" evidence="1">
    <location>
        <begin position="255"/>
        <end position="278"/>
    </location>
</feature>
<comment type="caution">
    <text evidence="2">The sequence shown here is derived from an EMBL/GenBank/DDBJ whole genome shotgun (WGS) entry which is preliminary data.</text>
</comment>